<comment type="caution">
    <text evidence="2">The sequence shown here is derived from an EMBL/GenBank/DDBJ whole genome shotgun (WGS) entry which is preliminary data.</text>
</comment>
<name>A0A9D9GMT7_9GAMM</name>
<reference evidence="2" key="2">
    <citation type="journal article" date="2021" name="PeerJ">
        <title>Extensive microbial diversity within the chicken gut microbiome revealed by metagenomics and culture.</title>
        <authorList>
            <person name="Gilroy R."/>
            <person name="Ravi A."/>
            <person name="Getino M."/>
            <person name="Pursley I."/>
            <person name="Horton D.L."/>
            <person name="Alikhan N.F."/>
            <person name="Baker D."/>
            <person name="Gharbi K."/>
            <person name="Hall N."/>
            <person name="Watson M."/>
            <person name="Adriaenssens E.M."/>
            <person name="Foster-Nyarko E."/>
            <person name="Jarju S."/>
            <person name="Secka A."/>
            <person name="Antonio M."/>
            <person name="Oren A."/>
            <person name="Chaudhuri R.R."/>
            <person name="La Ragione R."/>
            <person name="Hildebrand F."/>
            <person name="Pallen M.J."/>
        </authorList>
    </citation>
    <scope>NUCLEOTIDE SEQUENCE</scope>
    <source>
        <strain evidence="2">17213</strain>
    </source>
</reference>
<dbReference type="AlphaFoldDB" id="A0A9D9GMT7"/>
<reference evidence="2" key="1">
    <citation type="submission" date="2020-10" db="EMBL/GenBank/DDBJ databases">
        <authorList>
            <person name="Gilroy R."/>
        </authorList>
    </citation>
    <scope>NUCLEOTIDE SEQUENCE</scope>
    <source>
        <strain evidence="2">17213</strain>
    </source>
</reference>
<dbReference type="Proteomes" id="UP000823631">
    <property type="component" value="Unassembled WGS sequence"/>
</dbReference>
<feature type="coiled-coil region" evidence="1">
    <location>
        <begin position="308"/>
        <end position="335"/>
    </location>
</feature>
<dbReference type="EMBL" id="JADINH010000006">
    <property type="protein sequence ID" value="MBO8414862.1"/>
    <property type="molecule type" value="Genomic_DNA"/>
</dbReference>
<gene>
    <name evidence="2" type="ORF">IAB19_00565</name>
</gene>
<sequence>MLEILPLYRELKIEINLILITHFDCKRHEHVFLNPPREMFMFHVATGFQIVRAERVLTEGGVLVDYMPAAEVQFDEDSLQLEARFYFECVLISEFDQYFAEQNTAGTKAKDKKVKVYRLEASAACYVNTLRGLDVYIPEGSHPHVYKSNQPQTVITVGLSLKYQKEQTCPFCGRKMYKHSPFMRYVLEPLPLPQDEDEKTKYLLETKDLLLNKRTGTMMLPVMVDRRCCHPHKDEISALLTPCREAQRRGDTYLTQAMIPVYFFWPYIRYSLDIVLLAEHYINTTTKAGELCEQLKNLQDKHPDSPLCQKLSGQIEALQDELDQQEKDAKGFCLEEVCRDGVLAAQLAWLKFKIFYFYQKFVSAWEVSWQGLELLLLKSGLLTSRPWLFKSDFRLNGRFSLLHGVMLLFSPLGIKSLTEDLWAKNGGWIPFGWWQSERLSILDKWRFYHDKEKTWSG</sequence>
<organism evidence="2 3">
    <name type="scientific">Candidatus Avisuccinivibrio stercorigallinarum</name>
    <dbReference type="NCBI Taxonomy" id="2840704"/>
    <lineage>
        <taxon>Bacteria</taxon>
        <taxon>Pseudomonadati</taxon>
        <taxon>Pseudomonadota</taxon>
        <taxon>Gammaproteobacteria</taxon>
        <taxon>Aeromonadales</taxon>
        <taxon>Succinivibrionaceae</taxon>
        <taxon>Succinivibrionaceae incertae sedis</taxon>
        <taxon>Candidatus Avisuccinivibrio</taxon>
    </lineage>
</organism>
<accession>A0A9D9GMT7</accession>
<keyword evidence="1" id="KW-0175">Coiled coil</keyword>
<evidence type="ECO:0000256" key="1">
    <source>
        <dbReference type="SAM" id="Coils"/>
    </source>
</evidence>
<protein>
    <submittedName>
        <fullName evidence="2">Uncharacterized protein</fullName>
    </submittedName>
</protein>
<proteinExistence type="predicted"/>
<evidence type="ECO:0000313" key="2">
    <source>
        <dbReference type="EMBL" id="MBO8414862.1"/>
    </source>
</evidence>
<evidence type="ECO:0000313" key="3">
    <source>
        <dbReference type="Proteomes" id="UP000823631"/>
    </source>
</evidence>